<dbReference type="CDD" id="cd00082">
    <property type="entry name" value="HisKA"/>
    <property type="match status" value="1"/>
</dbReference>
<dbReference type="PROSITE" id="PS50109">
    <property type="entry name" value="HIS_KIN"/>
    <property type="match status" value="1"/>
</dbReference>
<dbReference type="InterPro" id="IPR050736">
    <property type="entry name" value="Sensor_HK_Regulatory"/>
</dbReference>
<dbReference type="Gene3D" id="1.10.287.130">
    <property type="match status" value="1"/>
</dbReference>
<dbReference type="SMART" id="SM00387">
    <property type="entry name" value="HATPase_c"/>
    <property type="match status" value="1"/>
</dbReference>
<reference evidence="17 18" key="1">
    <citation type="submission" date="2019-09" db="EMBL/GenBank/DDBJ databases">
        <title>Bacillus ochoae sp. nov., Paenibacillus whitsoniae sp. nov., Paenibacillus spiritus sp. nov. Isolated from the Mars Exploration Rover during spacecraft assembly.</title>
        <authorList>
            <person name="Seuylemezian A."/>
            <person name="Vaishampayan P."/>
        </authorList>
    </citation>
    <scope>NUCLEOTIDE SEQUENCE [LARGE SCALE GENOMIC DNA]</scope>
    <source>
        <strain evidence="17 18">MER_111</strain>
    </source>
</reference>
<gene>
    <name evidence="17" type="ORF">F4V43_09360</name>
</gene>
<dbReference type="SMART" id="SM00388">
    <property type="entry name" value="HisKA"/>
    <property type="match status" value="1"/>
</dbReference>
<dbReference type="InterPro" id="IPR036097">
    <property type="entry name" value="HisK_dim/P_sf"/>
</dbReference>
<evidence type="ECO:0000259" key="16">
    <source>
        <dbReference type="PROSITE" id="PS50885"/>
    </source>
</evidence>
<sequence length="486" mass="54175">MSRNKIGFKLGLMLLGAFAAVLLTLGLTVNRVFTNFYNAEMRTEVDELTNHFASMSESHTPGEGADEALLQFADFSNVSFVVVSESGEVLERSGDHDASDRSYIHPGDLKRLFAGEAVELEHRNDRGERYFIAARPIAGGDSAGDGVTAAVYVLSSTRQMEESISSVRHVLWLAGAGAFVLALGFAWIIARLLTRPLLQMQAATRRIAAGELETRLAIRRNDEIGVLSDSINHLAVELQRYRDTRQEFLANISHELRTPITYLEGYARVLRQRLYDTEEEKDKYLDIIHEEAKRVERLVDDLFDLAKMEEGVISLSLEWIDLAEIADNAVRKIRLKADAKQLSLRTDLAPGTPLVYGDGLRLEQIVLNLLENAVRYTEKGGIAVELGQRSGRVFLAVEDTGIGIPEEEAPYIFDRFYRVEKSRSRRYGGSGLGLAIARKLVELQGGELGVESRPGRGSRFEIRLDPGRREEDGPPEGREADMPKGR</sequence>
<evidence type="ECO:0000256" key="3">
    <source>
        <dbReference type="ARBA" id="ARBA00004651"/>
    </source>
</evidence>
<evidence type="ECO:0000256" key="12">
    <source>
        <dbReference type="ARBA" id="ARBA00023136"/>
    </source>
</evidence>
<evidence type="ECO:0000256" key="1">
    <source>
        <dbReference type="ARBA" id="ARBA00000085"/>
    </source>
</evidence>
<keyword evidence="14" id="KW-1133">Transmembrane helix</keyword>
<evidence type="ECO:0000256" key="8">
    <source>
        <dbReference type="ARBA" id="ARBA00022741"/>
    </source>
</evidence>
<dbReference type="GO" id="GO:0005524">
    <property type="term" value="F:ATP binding"/>
    <property type="evidence" value="ECO:0007669"/>
    <property type="project" value="UniProtKB-KW"/>
</dbReference>
<dbReference type="CDD" id="cd06225">
    <property type="entry name" value="HAMP"/>
    <property type="match status" value="1"/>
</dbReference>
<dbReference type="Proteomes" id="UP000367750">
    <property type="component" value="Unassembled WGS sequence"/>
</dbReference>
<feature type="transmembrane region" description="Helical" evidence="14">
    <location>
        <begin position="170"/>
        <end position="190"/>
    </location>
</feature>
<dbReference type="OrthoDB" id="9813151at2"/>
<dbReference type="AlphaFoldDB" id="A0A5J5GAJ4"/>
<keyword evidence="14" id="KW-0812">Transmembrane</keyword>
<dbReference type="GO" id="GO:0005886">
    <property type="term" value="C:plasma membrane"/>
    <property type="evidence" value="ECO:0007669"/>
    <property type="project" value="UniProtKB-SubCell"/>
</dbReference>
<dbReference type="SUPFAM" id="SSF47384">
    <property type="entry name" value="Homodimeric domain of signal transducing histidine kinase"/>
    <property type="match status" value="1"/>
</dbReference>
<keyword evidence="12 14" id="KW-0472">Membrane</keyword>
<dbReference type="PANTHER" id="PTHR43711">
    <property type="entry name" value="TWO-COMPONENT HISTIDINE KINASE"/>
    <property type="match status" value="1"/>
</dbReference>
<evidence type="ECO:0000256" key="7">
    <source>
        <dbReference type="ARBA" id="ARBA00022679"/>
    </source>
</evidence>
<keyword evidence="8" id="KW-0547">Nucleotide-binding</keyword>
<evidence type="ECO:0000259" key="15">
    <source>
        <dbReference type="PROSITE" id="PS50109"/>
    </source>
</evidence>
<feature type="region of interest" description="Disordered" evidence="13">
    <location>
        <begin position="449"/>
        <end position="486"/>
    </location>
</feature>
<dbReference type="CDD" id="cd16922">
    <property type="entry name" value="HATPase_EvgS-ArcB-TorS-like"/>
    <property type="match status" value="1"/>
</dbReference>
<comment type="catalytic activity">
    <reaction evidence="1">
        <text>ATP + protein L-histidine = ADP + protein N-phospho-L-histidine.</text>
        <dbReference type="EC" id="2.7.13.3"/>
    </reaction>
</comment>
<dbReference type="Pfam" id="PF00512">
    <property type="entry name" value="HisKA"/>
    <property type="match status" value="1"/>
</dbReference>
<evidence type="ECO:0000313" key="18">
    <source>
        <dbReference type="Proteomes" id="UP000367750"/>
    </source>
</evidence>
<keyword evidence="6" id="KW-0597">Phosphoprotein</keyword>
<dbReference type="FunFam" id="1.10.287.130:FF:000001">
    <property type="entry name" value="Two-component sensor histidine kinase"/>
    <property type="match status" value="1"/>
</dbReference>
<feature type="compositionally biased region" description="Basic and acidic residues" evidence="13">
    <location>
        <begin position="458"/>
        <end position="486"/>
    </location>
</feature>
<dbReference type="GO" id="GO:0000155">
    <property type="term" value="F:phosphorelay sensor kinase activity"/>
    <property type="evidence" value="ECO:0007669"/>
    <property type="project" value="InterPro"/>
</dbReference>
<dbReference type="SUPFAM" id="SSF158472">
    <property type="entry name" value="HAMP domain-like"/>
    <property type="match status" value="1"/>
</dbReference>
<dbReference type="SUPFAM" id="SSF55874">
    <property type="entry name" value="ATPase domain of HSP90 chaperone/DNA topoisomerase II/histidine kinase"/>
    <property type="match status" value="1"/>
</dbReference>
<dbReference type="InterPro" id="IPR003661">
    <property type="entry name" value="HisK_dim/P_dom"/>
</dbReference>
<dbReference type="InterPro" id="IPR003660">
    <property type="entry name" value="HAMP_dom"/>
</dbReference>
<dbReference type="Pfam" id="PF02518">
    <property type="entry name" value="HATPase_c"/>
    <property type="match status" value="1"/>
</dbReference>
<evidence type="ECO:0000256" key="13">
    <source>
        <dbReference type="SAM" id="MobiDB-lite"/>
    </source>
</evidence>
<dbReference type="InterPro" id="IPR036890">
    <property type="entry name" value="HATPase_C_sf"/>
</dbReference>
<evidence type="ECO:0000256" key="11">
    <source>
        <dbReference type="ARBA" id="ARBA00023012"/>
    </source>
</evidence>
<keyword evidence="7" id="KW-0808">Transferase</keyword>
<comment type="subcellular location">
    <subcellularLocation>
        <location evidence="3">Cell membrane</location>
        <topology evidence="3">Multi-pass membrane protein</topology>
    </subcellularLocation>
    <subcellularLocation>
        <location evidence="2">Membrane raft</location>
        <topology evidence="2">Multi-pass membrane protein</topology>
    </subcellularLocation>
</comment>
<protein>
    <recommendedName>
        <fullName evidence="4">histidine kinase</fullName>
        <ecNumber evidence="4">2.7.13.3</ecNumber>
    </recommendedName>
</protein>
<comment type="caution">
    <text evidence="17">The sequence shown here is derived from an EMBL/GenBank/DDBJ whole genome shotgun (WGS) entry which is preliminary data.</text>
</comment>
<evidence type="ECO:0000256" key="14">
    <source>
        <dbReference type="SAM" id="Phobius"/>
    </source>
</evidence>
<evidence type="ECO:0000256" key="2">
    <source>
        <dbReference type="ARBA" id="ARBA00004314"/>
    </source>
</evidence>
<evidence type="ECO:0000313" key="17">
    <source>
        <dbReference type="EMBL" id="KAA9004832.1"/>
    </source>
</evidence>
<dbReference type="PANTHER" id="PTHR43711:SF1">
    <property type="entry name" value="HISTIDINE KINASE 1"/>
    <property type="match status" value="1"/>
</dbReference>
<keyword evidence="18" id="KW-1185">Reference proteome</keyword>
<evidence type="ECO:0000256" key="4">
    <source>
        <dbReference type="ARBA" id="ARBA00012438"/>
    </source>
</evidence>
<keyword evidence="5" id="KW-1003">Cell membrane</keyword>
<organism evidence="17 18">
    <name type="scientific">Paenibacillus spiritus</name>
    <dbReference type="NCBI Taxonomy" id="2496557"/>
    <lineage>
        <taxon>Bacteria</taxon>
        <taxon>Bacillati</taxon>
        <taxon>Bacillota</taxon>
        <taxon>Bacilli</taxon>
        <taxon>Bacillales</taxon>
        <taxon>Paenibacillaceae</taxon>
        <taxon>Paenibacillus</taxon>
    </lineage>
</organism>
<dbReference type="Gene3D" id="6.10.340.10">
    <property type="match status" value="1"/>
</dbReference>
<keyword evidence="9 17" id="KW-0418">Kinase</keyword>
<evidence type="ECO:0000256" key="10">
    <source>
        <dbReference type="ARBA" id="ARBA00022840"/>
    </source>
</evidence>
<dbReference type="RefSeq" id="WP_150457983.1">
    <property type="nucleotide sequence ID" value="NZ_VYKK01000012.1"/>
</dbReference>
<dbReference type="InterPro" id="IPR005467">
    <property type="entry name" value="His_kinase_dom"/>
</dbReference>
<feature type="domain" description="Histidine kinase" evidence="15">
    <location>
        <begin position="251"/>
        <end position="468"/>
    </location>
</feature>
<dbReference type="EMBL" id="VYKK01000012">
    <property type="protein sequence ID" value="KAA9004832.1"/>
    <property type="molecule type" value="Genomic_DNA"/>
</dbReference>
<dbReference type="InterPro" id="IPR003594">
    <property type="entry name" value="HATPase_dom"/>
</dbReference>
<dbReference type="InterPro" id="IPR004358">
    <property type="entry name" value="Sig_transdc_His_kin-like_C"/>
</dbReference>
<accession>A0A5J5GAJ4</accession>
<dbReference type="Gene3D" id="3.30.565.10">
    <property type="entry name" value="Histidine kinase-like ATPase, C-terminal domain"/>
    <property type="match status" value="1"/>
</dbReference>
<dbReference type="SMART" id="SM00304">
    <property type="entry name" value="HAMP"/>
    <property type="match status" value="1"/>
</dbReference>
<dbReference type="PRINTS" id="PR00344">
    <property type="entry name" value="BCTRLSENSOR"/>
</dbReference>
<keyword evidence="10" id="KW-0067">ATP-binding</keyword>
<evidence type="ECO:0000256" key="5">
    <source>
        <dbReference type="ARBA" id="ARBA00022475"/>
    </source>
</evidence>
<dbReference type="PROSITE" id="PS50885">
    <property type="entry name" value="HAMP"/>
    <property type="match status" value="1"/>
</dbReference>
<dbReference type="GO" id="GO:0045121">
    <property type="term" value="C:membrane raft"/>
    <property type="evidence" value="ECO:0007669"/>
    <property type="project" value="UniProtKB-SubCell"/>
</dbReference>
<evidence type="ECO:0000256" key="6">
    <source>
        <dbReference type="ARBA" id="ARBA00022553"/>
    </source>
</evidence>
<proteinExistence type="predicted"/>
<evidence type="ECO:0000256" key="9">
    <source>
        <dbReference type="ARBA" id="ARBA00022777"/>
    </source>
</evidence>
<dbReference type="FunFam" id="3.30.565.10:FF:000023">
    <property type="entry name" value="PAS domain-containing sensor histidine kinase"/>
    <property type="match status" value="1"/>
</dbReference>
<keyword evidence="11" id="KW-0902">Two-component regulatory system</keyword>
<feature type="domain" description="HAMP" evidence="16">
    <location>
        <begin position="191"/>
        <end position="243"/>
    </location>
</feature>
<dbReference type="EC" id="2.7.13.3" evidence="4"/>
<dbReference type="Pfam" id="PF00672">
    <property type="entry name" value="HAMP"/>
    <property type="match status" value="1"/>
</dbReference>
<name>A0A5J5GAJ4_9BACL</name>